<feature type="transmembrane region" description="Helical" evidence="8">
    <location>
        <begin position="20"/>
        <end position="43"/>
    </location>
</feature>
<reference evidence="10 11" key="1">
    <citation type="submission" date="2022-05" db="EMBL/GenBank/DDBJ databases">
        <authorList>
            <consortium name="Genoscope - CEA"/>
            <person name="William W."/>
        </authorList>
    </citation>
    <scope>NUCLEOTIDE SEQUENCE [LARGE SCALE GENOMIC DNA]</scope>
</reference>
<comment type="caution">
    <text evidence="10">The sequence shown here is derived from an EMBL/GenBank/DDBJ whole genome shotgun (WGS) entry which is preliminary data.</text>
</comment>
<evidence type="ECO:0000256" key="8">
    <source>
        <dbReference type="SAM" id="Phobius"/>
    </source>
</evidence>
<evidence type="ECO:0000259" key="9">
    <source>
        <dbReference type="PROSITE" id="PS50262"/>
    </source>
</evidence>
<comment type="subcellular location">
    <subcellularLocation>
        <location evidence="1">Membrane</location>
        <topology evidence="1">Multi-pass membrane protein</topology>
    </subcellularLocation>
</comment>
<proteinExistence type="predicted"/>
<feature type="transmembrane region" description="Helical" evidence="8">
    <location>
        <begin position="271"/>
        <end position="293"/>
    </location>
</feature>
<dbReference type="SUPFAM" id="SSF81321">
    <property type="entry name" value="Family A G protein-coupled receptor-like"/>
    <property type="match status" value="1"/>
</dbReference>
<keyword evidence="3 8" id="KW-1133">Transmembrane helix</keyword>
<evidence type="ECO:0000256" key="6">
    <source>
        <dbReference type="ARBA" id="ARBA00023170"/>
    </source>
</evidence>
<dbReference type="PANTHER" id="PTHR45695">
    <property type="entry name" value="LEUCOKININ RECEPTOR-RELATED"/>
    <property type="match status" value="1"/>
</dbReference>
<dbReference type="PRINTS" id="PR00237">
    <property type="entry name" value="GPCRRHODOPSN"/>
</dbReference>
<keyword evidence="5 8" id="KW-0472">Membrane</keyword>
<accession>A0ABN8P1V6</accession>
<protein>
    <recommendedName>
        <fullName evidence="9">G-protein coupled receptors family 1 profile domain-containing protein</fullName>
    </recommendedName>
</protein>
<evidence type="ECO:0000256" key="5">
    <source>
        <dbReference type="ARBA" id="ARBA00023136"/>
    </source>
</evidence>
<keyword evidence="4" id="KW-0297">G-protein coupled receptor</keyword>
<dbReference type="InterPro" id="IPR017452">
    <property type="entry name" value="GPCR_Rhodpsn_7TM"/>
</dbReference>
<feature type="transmembrane region" description="Helical" evidence="8">
    <location>
        <begin position="55"/>
        <end position="75"/>
    </location>
</feature>
<keyword evidence="6" id="KW-0675">Receptor</keyword>
<dbReference type="Gene3D" id="1.20.1070.10">
    <property type="entry name" value="Rhodopsin 7-helix transmembrane proteins"/>
    <property type="match status" value="1"/>
</dbReference>
<gene>
    <name evidence="10" type="ORF">PLOB_00032733</name>
</gene>
<feature type="domain" description="G-protein coupled receptors family 1 profile" evidence="9">
    <location>
        <begin position="35"/>
        <end position="291"/>
    </location>
</feature>
<dbReference type="PROSITE" id="PS50262">
    <property type="entry name" value="G_PROTEIN_RECEP_F1_2"/>
    <property type="match status" value="1"/>
</dbReference>
<feature type="transmembrane region" description="Helical" evidence="8">
    <location>
        <begin position="135"/>
        <end position="154"/>
    </location>
</feature>
<dbReference type="Pfam" id="PF00001">
    <property type="entry name" value="7tm_1"/>
    <property type="match status" value="1"/>
</dbReference>
<evidence type="ECO:0000256" key="7">
    <source>
        <dbReference type="ARBA" id="ARBA00023224"/>
    </source>
</evidence>
<feature type="transmembrane region" description="Helical" evidence="8">
    <location>
        <begin position="95"/>
        <end position="114"/>
    </location>
</feature>
<dbReference type="Proteomes" id="UP001159405">
    <property type="component" value="Unassembled WGS sequence"/>
</dbReference>
<dbReference type="PANTHER" id="PTHR45695:SF9">
    <property type="entry name" value="LEUCOKININ RECEPTOR"/>
    <property type="match status" value="1"/>
</dbReference>
<organism evidence="10 11">
    <name type="scientific">Porites lobata</name>
    <dbReference type="NCBI Taxonomy" id="104759"/>
    <lineage>
        <taxon>Eukaryota</taxon>
        <taxon>Metazoa</taxon>
        <taxon>Cnidaria</taxon>
        <taxon>Anthozoa</taxon>
        <taxon>Hexacorallia</taxon>
        <taxon>Scleractinia</taxon>
        <taxon>Fungiina</taxon>
        <taxon>Poritidae</taxon>
        <taxon>Porites</taxon>
    </lineage>
</organism>
<keyword evidence="7" id="KW-0807">Transducer</keyword>
<feature type="transmembrane region" description="Helical" evidence="8">
    <location>
        <begin position="231"/>
        <end position="251"/>
    </location>
</feature>
<keyword evidence="2 8" id="KW-0812">Transmembrane</keyword>
<evidence type="ECO:0000256" key="2">
    <source>
        <dbReference type="ARBA" id="ARBA00022692"/>
    </source>
</evidence>
<evidence type="ECO:0000313" key="10">
    <source>
        <dbReference type="EMBL" id="CAH3126976.1"/>
    </source>
</evidence>
<evidence type="ECO:0000256" key="1">
    <source>
        <dbReference type="ARBA" id="ARBA00004141"/>
    </source>
</evidence>
<keyword evidence="11" id="KW-1185">Reference proteome</keyword>
<dbReference type="CDD" id="cd00637">
    <property type="entry name" value="7tm_classA_rhodopsin-like"/>
    <property type="match status" value="1"/>
</dbReference>
<sequence length="311" mass="35120">MKNSTPRPPIFYGTDEYRTIIVVLLVIVICIGFFGNLMVYSAISYRQKQKRTSTNYLLMNIAVADLLVAVIIAPLRFVEMYHGWPLGDFLCKTVAPLQDVIVCVSVVTHTVIALERYRSIVQPFKKKLSVSRTKQATVVIWLLCYVSICLPMAFVLKVEVQKGFIICKAVWSSLVRQLFEVYLVVVFIATPLIIQTYTYSRVVKVANRELRNATKSSNPNLTRIALSKVRVVKMLILLVGAFQLCSIPRIVTMIMTEFGGPALTNDVNFQYAITITLVIYYLKHVINPFIIFATSAEFRASCGYCLTCGRT</sequence>
<dbReference type="EMBL" id="CALNXK010000043">
    <property type="protein sequence ID" value="CAH3126976.1"/>
    <property type="molecule type" value="Genomic_DNA"/>
</dbReference>
<dbReference type="InterPro" id="IPR000276">
    <property type="entry name" value="GPCR_Rhodpsn"/>
</dbReference>
<name>A0ABN8P1V6_9CNID</name>
<evidence type="ECO:0000256" key="4">
    <source>
        <dbReference type="ARBA" id="ARBA00023040"/>
    </source>
</evidence>
<feature type="transmembrane region" description="Helical" evidence="8">
    <location>
        <begin position="174"/>
        <end position="194"/>
    </location>
</feature>
<evidence type="ECO:0000313" key="11">
    <source>
        <dbReference type="Proteomes" id="UP001159405"/>
    </source>
</evidence>
<evidence type="ECO:0000256" key="3">
    <source>
        <dbReference type="ARBA" id="ARBA00022989"/>
    </source>
</evidence>